<evidence type="ECO:0000313" key="2">
    <source>
        <dbReference type="EMBL" id="KAB8292518.1"/>
    </source>
</evidence>
<accession>A0A5N6JTX1</accession>
<gene>
    <name evidence="2" type="ORF">EYC80_008228</name>
</gene>
<dbReference type="EMBL" id="VIGI01000013">
    <property type="protein sequence ID" value="KAB8292518.1"/>
    <property type="molecule type" value="Genomic_DNA"/>
</dbReference>
<keyword evidence="1" id="KW-0812">Transmembrane</keyword>
<evidence type="ECO:0000256" key="1">
    <source>
        <dbReference type="SAM" id="Phobius"/>
    </source>
</evidence>
<feature type="transmembrane region" description="Helical" evidence="1">
    <location>
        <begin position="50"/>
        <end position="69"/>
    </location>
</feature>
<keyword evidence="1" id="KW-1133">Transmembrane helix</keyword>
<organism evidence="2 3">
    <name type="scientific">Monilinia laxa</name>
    <name type="common">Brown rot fungus</name>
    <name type="synonym">Sclerotinia laxa</name>
    <dbReference type="NCBI Taxonomy" id="61186"/>
    <lineage>
        <taxon>Eukaryota</taxon>
        <taxon>Fungi</taxon>
        <taxon>Dikarya</taxon>
        <taxon>Ascomycota</taxon>
        <taxon>Pezizomycotina</taxon>
        <taxon>Leotiomycetes</taxon>
        <taxon>Helotiales</taxon>
        <taxon>Sclerotiniaceae</taxon>
        <taxon>Monilinia</taxon>
    </lineage>
</organism>
<dbReference type="Proteomes" id="UP000326757">
    <property type="component" value="Unassembled WGS sequence"/>
</dbReference>
<keyword evidence="1" id="KW-0472">Membrane</keyword>
<proteinExistence type="predicted"/>
<protein>
    <submittedName>
        <fullName evidence="2">Uncharacterized protein</fullName>
    </submittedName>
</protein>
<dbReference type="AlphaFoldDB" id="A0A5N6JTX1"/>
<name>A0A5N6JTX1_MONLA</name>
<comment type="caution">
    <text evidence="2">The sequence shown here is derived from an EMBL/GenBank/DDBJ whole genome shotgun (WGS) entry which is preliminary data.</text>
</comment>
<keyword evidence="3" id="KW-1185">Reference proteome</keyword>
<reference evidence="2 3" key="1">
    <citation type="submission" date="2019-06" db="EMBL/GenBank/DDBJ databases">
        <title>Genome Sequence of the Brown Rot Fungal Pathogen Monilinia laxa.</title>
        <authorList>
            <person name="De Miccolis Angelini R.M."/>
            <person name="Landi L."/>
            <person name="Abate D."/>
            <person name="Pollastro S."/>
            <person name="Romanazzi G."/>
            <person name="Faretra F."/>
        </authorList>
    </citation>
    <scope>NUCLEOTIDE SEQUENCE [LARGE SCALE GENOMIC DNA]</scope>
    <source>
        <strain evidence="2 3">Mlax316</strain>
    </source>
</reference>
<evidence type="ECO:0000313" key="3">
    <source>
        <dbReference type="Proteomes" id="UP000326757"/>
    </source>
</evidence>
<sequence>MCWRVICCICRVRNHQLISFPFHFLLLCYIQDYSEENYDQATRCQERRKVIITIILGYLIIAQQTYFSFFEISG</sequence>